<dbReference type="RefSeq" id="WP_174510840.1">
    <property type="nucleotide sequence ID" value="NZ_CABFMQ020000001.1"/>
</dbReference>
<accession>A0A8B6M158</accession>
<dbReference type="InterPro" id="IPR036629">
    <property type="entry name" value="YjbJ_sf"/>
</dbReference>
<dbReference type="EMBL" id="CABFMQ020000001">
    <property type="protein sequence ID" value="VTZ48199.1"/>
    <property type="molecule type" value="Genomic_DNA"/>
</dbReference>
<feature type="domain" description="CsbD-like" evidence="2">
    <location>
        <begin position="6"/>
        <end position="58"/>
    </location>
</feature>
<name>A0A8B6M158_METTU</name>
<proteinExistence type="inferred from homology"/>
<dbReference type="Pfam" id="PF05532">
    <property type="entry name" value="CsbD"/>
    <property type="match status" value="1"/>
</dbReference>
<sequence>MSGTKDKIAGLANEAAGNVKQGVGKAIGSEKLEAEGIVQETKGHVQQAVGDAKNAVKEGANKVADAVNKKL</sequence>
<gene>
    <name evidence="3" type="ORF">MPC4_10149</name>
</gene>
<dbReference type="Gene3D" id="1.10.1470.10">
    <property type="entry name" value="YjbJ"/>
    <property type="match status" value="1"/>
</dbReference>
<evidence type="ECO:0000313" key="3">
    <source>
        <dbReference type="EMBL" id="VTZ48199.1"/>
    </source>
</evidence>
<organism evidence="3 4">
    <name type="scientific">Methylocella tundrae</name>
    <dbReference type="NCBI Taxonomy" id="227605"/>
    <lineage>
        <taxon>Bacteria</taxon>
        <taxon>Pseudomonadati</taxon>
        <taxon>Pseudomonadota</taxon>
        <taxon>Alphaproteobacteria</taxon>
        <taxon>Hyphomicrobiales</taxon>
        <taxon>Beijerinckiaceae</taxon>
        <taxon>Methylocella</taxon>
    </lineage>
</organism>
<dbReference type="SUPFAM" id="SSF69047">
    <property type="entry name" value="Hypothetical protein YjbJ"/>
    <property type="match status" value="1"/>
</dbReference>
<keyword evidence="4" id="KW-1185">Reference proteome</keyword>
<evidence type="ECO:0000256" key="1">
    <source>
        <dbReference type="ARBA" id="ARBA00009129"/>
    </source>
</evidence>
<protein>
    <recommendedName>
        <fullName evidence="2">CsbD-like domain-containing protein</fullName>
    </recommendedName>
</protein>
<evidence type="ECO:0000313" key="4">
    <source>
        <dbReference type="Proteomes" id="UP000485880"/>
    </source>
</evidence>
<comment type="caution">
    <text evidence="3">The sequence shown here is derived from an EMBL/GenBank/DDBJ whole genome shotgun (WGS) entry which is preliminary data.</text>
</comment>
<comment type="similarity">
    <text evidence="1">Belongs to the UPF0337 (CsbD) family.</text>
</comment>
<dbReference type="AlphaFoldDB" id="A0A8B6M158"/>
<reference evidence="3 4" key="1">
    <citation type="submission" date="2019-05" db="EMBL/GenBank/DDBJ databases">
        <authorList>
            <person name="Farhan Ul Haque M."/>
        </authorList>
    </citation>
    <scope>NUCLEOTIDE SEQUENCE [LARGE SCALE GENOMIC DNA]</scope>
    <source>
        <strain evidence="3">2</strain>
    </source>
</reference>
<evidence type="ECO:0000259" key="2">
    <source>
        <dbReference type="Pfam" id="PF05532"/>
    </source>
</evidence>
<dbReference type="InterPro" id="IPR008462">
    <property type="entry name" value="CsbD"/>
</dbReference>
<dbReference type="Proteomes" id="UP000485880">
    <property type="component" value="Unassembled WGS sequence"/>
</dbReference>